<proteinExistence type="predicted"/>
<dbReference type="WBParaSite" id="nRc.2.0.1.t15935-RA">
    <property type="protein sequence ID" value="nRc.2.0.1.t15935-RA"/>
    <property type="gene ID" value="nRc.2.0.1.g15935"/>
</dbReference>
<evidence type="ECO:0000313" key="1">
    <source>
        <dbReference type="Proteomes" id="UP000887565"/>
    </source>
</evidence>
<sequence length="84" mass="9976">MMKECEIQPKWEHEEQEFKDKIAKMKEYMAQMEGKLQHQKQQANRMQVFVQEEMQAEPPSLMKVGEDVDIDKVHIGEDVIDMPV</sequence>
<dbReference type="Proteomes" id="UP000887565">
    <property type="component" value="Unplaced"/>
</dbReference>
<organism evidence="1 2">
    <name type="scientific">Romanomermis culicivorax</name>
    <name type="common">Nematode worm</name>
    <dbReference type="NCBI Taxonomy" id="13658"/>
    <lineage>
        <taxon>Eukaryota</taxon>
        <taxon>Metazoa</taxon>
        <taxon>Ecdysozoa</taxon>
        <taxon>Nematoda</taxon>
        <taxon>Enoplea</taxon>
        <taxon>Dorylaimia</taxon>
        <taxon>Mermithida</taxon>
        <taxon>Mermithoidea</taxon>
        <taxon>Mermithidae</taxon>
        <taxon>Romanomermis</taxon>
    </lineage>
</organism>
<evidence type="ECO:0000313" key="2">
    <source>
        <dbReference type="WBParaSite" id="nRc.2.0.1.t15935-RA"/>
    </source>
</evidence>
<protein>
    <submittedName>
        <fullName evidence="2">Uncharacterized protein</fullName>
    </submittedName>
</protein>
<keyword evidence="1" id="KW-1185">Reference proteome</keyword>
<name>A0A915IPY9_ROMCU</name>
<dbReference type="AlphaFoldDB" id="A0A915IPY9"/>
<accession>A0A915IPY9</accession>
<reference evidence="2" key="1">
    <citation type="submission" date="2022-11" db="UniProtKB">
        <authorList>
            <consortium name="WormBaseParasite"/>
        </authorList>
    </citation>
    <scope>IDENTIFICATION</scope>
</reference>